<feature type="domain" description="THIF-type NAD/FAD binding fold" evidence="1">
    <location>
        <begin position="13"/>
        <end position="270"/>
    </location>
</feature>
<dbReference type="PANTHER" id="PTHR43267">
    <property type="entry name" value="TRNA THREONYLCARBAMOYLADENOSINE DEHYDRATASE"/>
    <property type="match status" value="1"/>
</dbReference>
<dbReference type="InterPro" id="IPR035985">
    <property type="entry name" value="Ubiquitin-activating_enz"/>
</dbReference>
<keyword evidence="3" id="KW-0548">Nucleotidyltransferase</keyword>
<dbReference type="eggNOG" id="COG0476">
    <property type="taxonomic scope" value="Bacteria"/>
</dbReference>
<evidence type="ECO:0000313" key="3">
    <source>
        <dbReference type="EMBL" id="TNC78808.1"/>
    </source>
</evidence>
<dbReference type="InterPro" id="IPR000594">
    <property type="entry name" value="ThiF_NAD_FAD-bd"/>
</dbReference>
<dbReference type="CDD" id="cd01483">
    <property type="entry name" value="E1_enzyme_family"/>
    <property type="match status" value="1"/>
</dbReference>
<evidence type="ECO:0000313" key="2">
    <source>
        <dbReference type="EMBL" id="SFX16364.1"/>
    </source>
</evidence>
<dbReference type="PANTHER" id="PTHR43267:SF1">
    <property type="entry name" value="TRNA THREONYLCARBAMOYLADENOSINE DEHYDRATASE"/>
    <property type="match status" value="1"/>
</dbReference>
<evidence type="ECO:0000313" key="4">
    <source>
        <dbReference type="Proteomes" id="UP000182489"/>
    </source>
</evidence>
<comment type="caution">
    <text evidence="3">The sequence shown here is derived from an EMBL/GenBank/DDBJ whole genome shotgun (WGS) entry which is preliminary data.</text>
</comment>
<dbReference type="GO" id="GO:0016779">
    <property type="term" value="F:nucleotidyltransferase activity"/>
    <property type="evidence" value="ECO:0007669"/>
    <property type="project" value="UniProtKB-KW"/>
</dbReference>
<dbReference type="NCBIfam" id="NF006077">
    <property type="entry name" value="PRK08223.1"/>
    <property type="match status" value="1"/>
</dbReference>
<evidence type="ECO:0000259" key="1">
    <source>
        <dbReference type="Pfam" id="PF00899"/>
    </source>
</evidence>
<dbReference type="EMBL" id="VDGE01000001">
    <property type="protein sequence ID" value="TNC78808.1"/>
    <property type="molecule type" value="Genomic_DNA"/>
</dbReference>
<dbReference type="Proteomes" id="UP000305681">
    <property type="component" value="Unassembled WGS sequence"/>
</dbReference>
<evidence type="ECO:0000313" key="5">
    <source>
        <dbReference type="Proteomes" id="UP000305681"/>
    </source>
</evidence>
<dbReference type="Gene3D" id="3.40.50.720">
    <property type="entry name" value="NAD(P)-binding Rossmann-like Domain"/>
    <property type="match status" value="1"/>
</dbReference>
<reference evidence="2 4" key="1">
    <citation type="submission" date="2016-11" db="EMBL/GenBank/DDBJ databases">
        <authorList>
            <person name="Varghese N."/>
            <person name="Submissions S."/>
        </authorList>
    </citation>
    <scope>NUCLEOTIDE SEQUENCE [LARGE SCALE GENOMIC DNA]</scope>
    <source>
        <strain evidence="2 4">NFR18</strain>
    </source>
</reference>
<gene>
    <name evidence="3" type="ORF">FHI69_06035</name>
    <name evidence="2" type="ORF">SAMN03097694_0990</name>
</gene>
<organism evidence="3 5">
    <name type="scientific">Janthinobacterium lividum</name>
    <dbReference type="NCBI Taxonomy" id="29581"/>
    <lineage>
        <taxon>Bacteria</taxon>
        <taxon>Pseudomonadati</taxon>
        <taxon>Pseudomonadota</taxon>
        <taxon>Betaproteobacteria</taxon>
        <taxon>Burkholderiales</taxon>
        <taxon>Oxalobacteraceae</taxon>
        <taxon>Janthinobacterium</taxon>
    </lineage>
</organism>
<dbReference type="AlphaFoldDB" id="A0A031GV10"/>
<sequence length="289" mass="31060">MTDGFSYHAAFARNLGWVTQAEQNSLRGKRVAIAGMGGVGGVHLLTLARLGIGAFHIADFDTFDIANFNRQAGAMVSTLGQPKVAVLAQMARDINPELDIKQFPDGIHDSNLAEFFAGVDLYVDGLDFFAFPARQATFATCARLGIPAITAAPLGMGTAVLSFMPGGMTFEEYFGWGDLPEEEKALRFLVGLAPAGLHGPYLVDPSAINLKERRGPSTIMGCQLCAGAAATEALKILLKRGKVMAAPHGVHFDAYRNKLVHTWRPGGNRHPLQRLTMAIIKRRRAAQGA</sequence>
<dbReference type="Proteomes" id="UP000182489">
    <property type="component" value="Unassembled WGS sequence"/>
</dbReference>
<dbReference type="SUPFAM" id="SSF69572">
    <property type="entry name" value="Activating enzymes of the ubiquitin-like proteins"/>
    <property type="match status" value="1"/>
</dbReference>
<dbReference type="OrthoDB" id="272552at2"/>
<accession>A0A031GV10</accession>
<dbReference type="Pfam" id="PF00899">
    <property type="entry name" value="ThiF"/>
    <property type="match status" value="1"/>
</dbReference>
<dbReference type="GO" id="GO:0061504">
    <property type="term" value="P:cyclic threonylcarbamoyladenosine biosynthetic process"/>
    <property type="evidence" value="ECO:0007669"/>
    <property type="project" value="TreeGrafter"/>
</dbReference>
<dbReference type="RefSeq" id="WP_034749708.1">
    <property type="nucleotide sequence ID" value="NZ_FPKH01000001.1"/>
</dbReference>
<protein>
    <submittedName>
        <fullName evidence="3">ThiF family adenylyltransferase</fullName>
    </submittedName>
    <submittedName>
        <fullName evidence="2">ThiF family protein</fullName>
    </submittedName>
</protein>
<dbReference type="EMBL" id="FPKH01000001">
    <property type="protein sequence ID" value="SFX16364.1"/>
    <property type="molecule type" value="Genomic_DNA"/>
</dbReference>
<reference evidence="3 5" key="2">
    <citation type="submission" date="2019-06" db="EMBL/GenBank/DDBJ databases">
        <title>Genome sequence of Janthinobacterium lividum UCD_MED1.</title>
        <authorList>
            <person name="De Leon M.E."/>
            <person name="Jospin G."/>
        </authorList>
    </citation>
    <scope>NUCLEOTIDE SEQUENCE [LARGE SCALE GENOMIC DNA]</scope>
    <source>
        <strain evidence="3 5">UCD_MED1</strain>
    </source>
</reference>
<name>A0A031GV10_9BURK</name>
<proteinExistence type="predicted"/>
<dbReference type="GO" id="GO:0061503">
    <property type="term" value="F:tRNA threonylcarbamoyladenosine dehydratase"/>
    <property type="evidence" value="ECO:0007669"/>
    <property type="project" value="TreeGrafter"/>
</dbReference>
<keyword evidence="3" id="KW-0808">Transferase</keyword>
<dbReference type="GO" id="GO:0008641">
    <property type="term" value="F:ubiquitin-like modifier activating enzyme activity"/>
    <property type="evidence" value="ECO:0007669"/>
    <property type="project" value="InterPro"/>
</dbReference>
<dbReference type="InterPro" id="IPR045886">
    <property type="entry name" value="ThiF/MoeB/HesA"/>
</dbReference>